<organism evidence="1 2">
    <name type="scientific">Oculimacula yallundae</name>
    <dbReference type="NCBI Taxonomy" id="86028"/>
    <lineage>
        <taxon>Eukaryota</taxon>
        <taxon>Fungi</taxon>
        <taxon>Dikarya</taxon>
        <taxon>Ascomycota</taxon>
        <taxon>Pezizomycotina</taxon>
        <taxon>Leotiomycetes</taxon>
        <taxon>Helotiales</taxon>
        <taxon>Ploettnerulaceae</taxon>
        <taxon>Oculimacula</taxon>
    </lineage>
</organism>
<gene>
    <name evidence="1" type="ORF">VTL71DRAFT_14520</name>
</gene>
<feature type="non-terminal residue" evidence="1">
    <location>
        <position position="121"/>
    </location>
</feature>
<protein>
    <submittedName>
        <fullName evidence="1">Uncharacterized protein</fullName>
    </submittedName>
</protein>
<proteinExistence type="predicted"/>
<name>A0ABR4CKS8_9HELO</name>
<sequence length="121" mass="13472">MSTIRDASIIQLSARLNGSRDLLTATILSPSHFTTLFSPVKHLHISPSHWLGINDGDLAPFIGDGPETHSKGQRHWGLFRNATFVITSRGRACLRLTSTREEKARDIFYLQHETSRGTCTA</sequence>
<evidence type="ECO:0000313" key="2">
    <source>
        <dbReference type="Proteomes" id="UP001595075"/>
    </source>
</evidence>
<keyword evidence="2" id="KW-1185">Reference proteome</keyword>
<reference evidence="1 2" key="1">
    <citation type="journal article" date="2024" name="Commun. Biol.">
        <title>Comparative genomic analysis of thermophilic fungi reveals convergent evolutionary adaptations and gene losses.</title>
        <authorList>
            <person name="Steindorff A.S."/>
            <person name="Aguilar-Pontes M.V."/>
            <person name="Robinson A.J."/>
            <person name="Andreopoulos B."/>
            <person name="LaButti K."/>
            <person name="Kuo A."/>
            <person name="Mondo S."/>
            <person name="Riley R."/>
            <person name="Otillar R."/>
            <person name="Haridas S."/>
            <person name="Lipzen A."/>
            <person name="Grimwood J."/>
            <person name="Schmutz J."/>
            <person name="Clum A."/>
            <person name="Reid I.D."/>
            <person name="Moisan M.C."/>
            <person name="Butler G."/>
            <person name="Nguyen T.T.M."/>
            <person name="Dewar K."/>
            <person name="Conant G."/>
            <person name="Drula E."/>
            <person name="Henrissat B."/>
            <person name="Hansel C."/>
            <person name="Singer S."/>
            <person name="Hutchinson M.I."/>
            <person name="de Vries R.P."/>
            <person name="Natvig D.O."/>
            <person name="Powell A.J."/>
            <person name="Tsang A."/>
            <person name="Grigoriev I.V."/>
        </authorList>
    </citation>
    <scope>NUCLEOTIDE SEQUENCE [LARGE SCALE GENOMIC DNA]</scope>
    <source>
        <strain evidence="1 2">CBS 494.80</strain>
    </source>
</reference>
<dbReference type="EMBL" id="JAZHXI010000007">
    <property type="protein sequence ID" value="KAL2069841.1"/>
    <property type="molecule type" value="Genomic_DNA"/>
</dbReference>
<accession>A0ABR4CKS8</accession>
<dbReference type="Proteomes" id="UP001595075">
    <property type="component" value="Unassembled WGS sequence"/>
</dbReference>
<comment type="caution">
    <text evidence="1">The sequence shown here is derived from an EMBL/GenBank/DDBJ whole genome shotgun (WGS) entry which is preliminary data.</text>
</comment>
<evidence type="ECO:0000313" key="1">
    <source>
        <dbReference type="EMBL" id="KAL2069841.1"/>
    </source>
</evidence>